<protein>
    <submittedName>
        <fullName evidence="4">Uncharacterized protein</fullName>
    </submittedName>
</protein>
<accession>A0AAD6UK17</accession>
<feature type="non-terminal residue" evidence="4">
    <location>
        <position position="734"/>
    </location>
</feature>
<keyword evidence="2" id="KW-0812">Transmembrane</keyword>
<feature type="compositionally biased region" description="Acidic residues" evidence="1">
    <location>
        <begin position="722"/>
        <end position="734"/>
    </location>
</feature>
<organism evidence="4 5">
    <name type="scientific">Mycena belliarum</name>
    <dbReference type="NCBI Taxonomy" id="1033014"/>
    <lineage>
        <taxon>Eukaryota</taxon>
        <taxon>Fungi</taxon>
        <taxon>Dikarya</taxon>
        <taxon>Basidiomycota</taxon>
        <taxon>Agaricomycotina</taxon>
        <taxon>Agaricomycetes</taxon>
        <taxon>Agaricomycetidae</taxon>
        <taxon>Agaricales</taxon>
        <taxon>Marasmiineae</taxon>
        <taxon>Mycenaceae</taxon>
        <taxon>Mycena</taxon>
    </lineage>
</organism>
<name>A0AAD6UK17_9AGAR</name>
<keyword evidence="2" id="KW-1133">Transmembrane helix</keyword>
<keyword evidence="5" id="KW-1185">Reference proteome</keyword>
<evidence type="ECO:0000313" key="3">
    <source>
        <dbReference type="EMBL" id="KAJ7103006.1"/>
    </source>
</evidence>
<dbReference type="EMBL" id="JARJCN010000002">
    <property type="protein sequence ID" value="KAJ7103107.1"/>
    <property type="molecule type" value="Genomic_DNA"/>
</dbReference>
<proteinExistence type="predicted"/>
<gene>
    <name evidence="4" type="ORF">B0H15DRAFT_767196</name>
    <name evidence="3" type="ORF">B0H15DRAFT_767443</name>
</gene>
<dbReference type="Proteomes" id="UP001222325">
    <property type="component" value="Unassembled WGS sequence"/>
</dbReference>
<reference evidence="4" key="1">
    <citation type="submission" date="2023-03" db="EMBL/GenBank/DDBJ databases">
        <title>Massive genome expansion in bonnet fungi (Mycena s.s.) driven by repeated elements and novel gene families across ecological guilds.</title>
        <authorList>
            <consortium name="Lawrence Berkeley National Laboratory"/>
            <person name="Harder C.B."/>
            <person name="Miyauchi S."/>
            <person name="Viragh M."/>
            <person name="Kuo A."/>
            <person name="Thoen E."/>
            <person name="Andreopoulos B."/>
            <person name="Lu D."/>
            <person name="Skrede I."/>
            <person name="Drula E."/>
            <person name="Henrissat B."/>
            <person name="Morin E."/>
            <person name="Kohler A."/>
            <person name="Barry K."/>
            <person name="LaButti K."/>
            <person name="Morin E."/>
            <person name="Salamov A."/>
            <person name="Lipzen A."/>
            <person name="Mereny Z."/>
            <person name="Hegedus B."/>
            <person name="Baldrian P."/>
            <person name="Stursova M."/>
            <person name="Weitz H."/>
            <person name="Taylor A."/>
            <person name="Grigoriev I.V."/>
            <person name="Nagy L.G."/>
            <person name="Martin F."/>
            <person name="Kauserud H."/>
        </authorList>
    </citation>
    <scope>NUCLEOTIDE SEQUENCE</scope>
    <source>
        <strain evidence="4">CBHHK173m</strain>
    </source>
</reference>
<evidence type="ECO:0000313" key="4">
    <source>
        <dbReference type="EMBL" id="KAJ7103107.1"/>
    </source>
</evidence>
<comment type="caution">
    <text evidence="4">The sequence shown here is derived from an EMBL/GenBank/DDBJ whole genome shotgun (WGS) entry which is preliminary data.</text>
</comment>
<evidence type="ECO:0000313" key="5">
    <source>
        <dbReference type="Proteomes" id="UP001222325"/>
    </source>
</evidence>
<sequence>MGDSSLGGVGATAWLRFSPRLFPYKTWLADDAGADAEASGSDGDETIPEKVVRDACELTTAITLSLHGIPRTTNTLTKRSKWTDYEKRRLHQSLLVAARWIIHANSGSIFAKGCHRVTRNLDGTCSACTAVGRLDGLQRGIRRALARARLPAKEFAEKMRRRLTHTPLVRSEHAAAAAKAALSTPGVMKILTSKAKHGPVGVFLSLYQQSLRGDLDGEETFLAISMQLSDKVRRNKDPSGRLIHGIRYDETFAKYCTLMRSYGPRSGAQYDLLKGMTGTISQRQMRRRVAKTPNKLFSPELCAANLFPVVEFGERMKFDGPWICAGDGTKLRPLLTTSSEFSHGEKGAAHILGSTLPIADVLFKSAEEQSKIISEIEAAKAIASQVWVLALHIPLPNMPVFPVALIANKGKMTATEIRDLHLKLRSLCGQAGIKFLASGADGAKAESNAQQLMMNAETPTRLAYLNEKYGVFLDCPVYPDTGPHICNTDIDHGRKTARNNFLYGTHYLILAFVFLCHAVLMFFLTVLRAPLLIKDLFNPDKQDDGAARRLFTARVFLADSSFLILMRMCDQFILLILAHLEYYPNTPFMPWHHGTHFVEHFFGIARSFITDFSFGQFVEMYKHILIRQRILSSGQYSTKREKDSNNGYTFDFVDWGLKPEEIAALKDFPSRDDIDRACETAWNEAAALAREFAKMQIPELPLKPSDLHPKFRTPNGRTTEQVSEDEDEDSDVED</sequence>
<dbReference type="AlphaFoldDB" id="A0AAD6UK17"/>
<keyword evidence="2" id="KW-0472">Membrane</keyword>
<feature type="transmembrane region" description="Helical" evidence="2">
    <location>
        <begin position="507"/>
        <end position="527"/>
    </location>
</feature>
<evidence type="ECO:0000256" key="2">
    <source>
        <dbReference type="SAM" id="Phobius"/>
    </source>
</evidence>
<dbReference type="EMBL" id="JARJCN010000002">
    <property type="protein sequence ID" value="KAJ7103006.1"/>
    <property type="molecule type" value="Genomic_DNA"/>
</dbReference>
<feature type="region of interest" description="Disordered" evidence="1">
    <location>
        <begin position="700"/>
        <end position="734"/>
    </location>
</feature>
<evidence type="ECO:0000256" key="1">
    <source>
        <dbReference type="SAM" id="MobiDB-lite"/>
    </source>
</evidence>